<dbReference type="SUPFAM" id="SSF55957">
    <property type="entry name" value="Phosphoglucomutase, C-terminal domain"/>
    <property type="match status" value="1"/>
</dbReference>
<feature type="domain" description="Alpha-D-phosphohexomutase alpha/beta/alpha" evidence="13">
    <location>
        <begin position="41"/>
        <end position="181"/>
    </location>
</feature>
<evidence type="ECO:0000313" key="17">
    <source>
        <dbReference type="Proteomes" id="UP000294545"/>
    </source>
</evidence>
<feature type="domain" description="Alpha-D-phosphohexomutase alpha/beta/alpha" evidence="14">
    <location>
        <begin position="208"/>
        <end position="312"/>
    </location>
</feature>
<dbReference type="PANTHER" id="PTHR45745">
    <property type="entry name" value="PHOSPHOMANNOMUTASE 45A"/>
    <property type="match status" value="1"/>
</dbReference>
<evidence type="ECO:0000256" key="6">
    <source>
        <dbReference type="ARBA" id="ARBA00022723"/>
    </source>
</evidence>
<dbReference type="Pfam" id="PF02878">
    <property type="entry name" value="PGM_PMM_I"/>
    <property type="match status" value="1"/>
</dbReference>
<dbReference type="PRINTS" id="PR00509">
    <property type="entry name" value="PGMPMM"/>
</dbReference>
<dbReference type="Gene3D" id="3.40.120.10">
    <property type="entry name" value="Alpha-D-Glucose-1,6-Bisphosphate, subunit A, domain 3"/>
    <property type="match status" value="3"/>
</dbReference>
<accession>A0A4R1MMF3</accession>
<evidence type="ECO:0000256" key="3">
    <source>
        <dbReference type="ARBA" id="ARBA00005189"/>
    </source>
</evidence>
<evidence type="ECO:0000256" key="10">
    <source>
        <dbReference type="ARBA" id="ARBA00041398"/>
    </source>
</evidence>
<dbReference type="InterPro" id="IPR016055">
    <property type="entry name" value="A-D-PHexomutase_a/b/a-I/II/III"/>
</dbReference>
<dbReference type="GO" id="GO:0008973">
    <property type="term" value="F:phosphopentomutase activity"/>
    <property type="evidence" value="ECO:0007669"/>
    <property type="project" value="TreeGrafter"/>
</dbReference>
<organism evidence="16 17">
    <name type="scientific">Natranaerovirga hydrolytica</name>
    <dbReference type="NCBI Taxonomy" id="680378"/>
    <lineage>
        <taxon>Bacteria</taxon>
        <taxon>Bacillati</taxon>
        <taxon>Bacillota</taxon>
        <taxon>Clostridia</taxon>
        <taxon>Lachnospirales</taxon>
        <taxon>Natranaerovirgaceae</taxon>
        <taxon>Natranaerovirga</taxon>
    </lineage>
</organism>
<dbReference type="OrthoDB" id="9806956at2"/>
<evidence type="ECO:0000256" key="2">
    <source>
        <dbReference type="ARBA" id="ARBA00005164"/>
    </source>
</evidence>
<gene>
    <name evidence="16" type="ORF">EDC19_1471</name>
</gene>
<evidence type="ECO:0000259" key="14">
    <source>
        <dbReference type="Pfam" id="PF02879"/>
    </source>
</evidence>
<dbReference type="Pfam" id="PF02880">
    <property type="entry name" value="PGM_PMM_III"/>
    <property type="match status" value="1"/>
</dbReference>
<dbReference type="InterPro" id="IPR005845">
    <property type="entry name" value="A-D-PHexomutase_a/b/a-II"/>
</dbReference>
<evidence type="ECO:0000256" key="5">
    <source>
        <dbReference type="ARBA" id="ARBA00022553"/>
    </source>
</evidence>
<comment type="cofactor">
    <cofactor evidence="1">
        <name>Mg(2+)</name>
        <dbReference type="ChEBI" id="CHEBI:18420"/>
    </cofactor>
</comment>
<keyword evidence="8" id="KW-0413">Isomerase</keyword>
<evidence type="ECO:0000256" key="8">
    <source>
        <dbReference type="ARBA" id="ARBA00023235"/>
    </source>
</evidence>
<dbReference type="InterPro" id="IPR005846">
    <property type="entry name" value="A-D-PHexomutase_a/b/a-III"/>
</dbReference>
<dbReference type="RefSeq" id="WP_132282193.1">
    <property type="nucleotide sequence ID" value="NZ_SMGQ01000012.1"/>
</dbReference>
<dbReference type="InterPro" id="IPR016066">
    <property type="entry name" value="A-D-PHexomutase_CS"/>
</dbReference>
<dbReference type="Pfam" id="PF02879">
    <property type="entry name" value="PGM_PMM_II"/>
    <property type="match status" value="1"/>
</dbReference>
<keyword evidence="5" id="KW-0597">Phosphoprotein</keyword>
<evidence type="ECO:0000256" key="1">
    <source>
        <dbReference type="ARBA" id="ARBA00001946"/>
    </source>
</evidence>
<dbReference type="CDD" id="cd05799">
    <property type="entry name" value="PGM2"/>
    <property type="match status" value="1"/>
</dbReference>
<dbReference type="EMBL" id="SMGQ01000012">
    <property type="protein sequence ID" value="TCK93280.1"/>
    <property type="molecule type" value="Genomic_DNA"/>
</dbReference>
<comment type="pathway">
    <text evidence="3">Lipid metabolism.</text>
</comment>
<comment type="caution">
    <text evidence="16">The sequence shown here is derived from an EMBL/GenBank/DDBJ whole genome shotgun (WGS) entry which is preliminary data.</text>
</comment>
<dbReference type="InterPro" id="IPR036900">
    <property type="entry name" value="A-D-PHexomutase_C_sf"/>
</dbReference>
<dbReference type="GO" id="GO:0005975">
    <property type="term" value="P:carbohydrate metabolic process"/>
    <property type="evidence" value="ECO:0007669"/>
    <property type="project" value="InterPro"/>
</dbReference>
<evidence type="ECO:0000256" key="11">
    <source>
        <dbReference type="ARBA" id="ARBA00041467"/>
    </source>
</evidence>
<evidence type="ECO:0000256" key="4">
    <source>
        <dbReference type="ARBA" id="ARBA00010231"/>
    </source>
</evidence>
<dbReference type="InterPro" id="IPR005841">
    <property type="entry name" value="Alpha-D-phosphohexomutase_SF"/>
</dbReference>
<reference evidence="16 17" key="1">
    <citation type="submission" date="2019-03" db="EMBL/GenBank/DDBJ databases">
        <title>Genomic Encyclopedia of Type Strains, Phase IV (KMG-IV): sequencing the most valuable type-strain genomes for metagenomic binning, comparative biology and taxonomic classification.</title>
        <authorList>
            <person name="Goeker M."/>
        </authorList>
    </citation>
    <scope>NUCLEOTIDE SEQUENCE [LARGE SCALE GENOMIC DNA]</scope>
    <source>
        <strain evidence="16 17">DSM 24176</strain>
    </source>
</reference>
<evidence type="ECO:0000256" key="12">
    <source>
        <dbReference type="RuleBase" id="RU004326"/>
    </source>
</evidence>
<evidence type="ECO:0000313" key="16">
    <source>
        <dbReference type="EMBL" id="TCK93280.1"/>
    </source>
</evidence>
<keyword evidence="17" id="KW-1185">Reference proteome</keyword>
<keyword evidence="7 12" id="KW-0460">Magnesium</keyword>
<dbReference type="PANTHER" id="PTHR45745:SF1">
    <property type="entry name" value="PHOSPHOGLUCOMUTASE 2B-RELATED"/>
    <property type="match status" value="1"/>
</dbReference>
<evidence type="ECO:0000256" key="9">
    <source>
        <dbReference type="ARBA" id="ARBA00039995"/>
    </source>
</evidence>
<evidence type="ECO:0000259" key="13">
    <source>
        <dbReference type="Pfam" id="PF02878"/>
    </source>
</evidence>
<protein>
    <recommendedName>
        <fullName evidence="9">Phosphoglucomutase</fullName>
    </recommendedName>
    <alternativeName>
        <fullName evidence="11">Alpha-phosphoglucomutase</fullName>
    </alternativeName>
    <alternativeName>
        <fullName evidence="10">Glucose phosphomutase</fullName>
    </alternativeName>
</protein>
<evidence type="ECO:0000259" key="15">
    <source>
        <dbReference type="Pfam" id="PF02880"/>
    </source>
</evidence>
<comment type="similarity">
    <text evidence="4 12">Belongs to the phosphohexose mutase family.</text>
</comment>
<dbReference type="Proteomes" id="UP000294545">
    <property type="component" value="Unassembled WGS sequence"/>
</dbReference>
<sequence length="579" mass="67121">MDYKLEYNKWLQDPYFDEHTKKELSNLQENEIKERFYKELEFGTAGLRGIFAAGTNRINKYTIRKATQGFANFINKQKKDTQKQGVAIAYDSRYMSYELAVETAQVLSANGIKSYLFKEITATPILSFAVRYLNCVGGIVITASHNPPEYNGYKVYLEDGGQLTPPRDAEIIQEVKQVKEYEAIQTLEIEEAKKRSLVQEIGESIYDAYMSELKQYIMNKEVIQKEKSNIKIVYTPLYGTGNKPVRRILKEVGFENVFVVKEQESPDHRFPTAKYPNPEDEKVYALAKSLAIKNDADIIFATDPDADRIGVLIKHNDQYIPLSGNMLGILMTHYIITQKKENNELPTNGILLKTIVSTKMMNKIAKENNIKLMEVLTGFKYIGEKIKEFEEQKTYQYLFGFEESYGYLYGTAIRDKDGILSTMLLCEILAYYKSRHMNLWDAMIQLYNTYGYYLEKQESITFEGIHGIKNMDVIMNTLRKSMINYIGKYKVIKVKDYLKQEIKEVATQKTEETLLPKSNVLYYELENDTWFAIRPSGTEPKMKLYFGVKGNSLNQAKEEMNYIIDYVMGIIEKIKYTIK</sequence>
<dbReference type="InterPro" id="IPR005844">
    <property type="entry name" value="A-D-PHexomutase_a/b/a-I"/>
</dbReference>
<proteinExistence type="inferred from homology"/>
<dbReference type="GO" id="GO:0006166">
    <property type="term" value="P:purine ribonucleoside salvage"/>
    <property type="evidence" value="ECO:0007669"/>
    <property type="project" value="TreeGrafter"/>
</dbReference>
<name>A0A4R1MMF3_9FIRM</name>
<comment type="pathway">
    <text evidence="2">Glycolipid metabolism; diglucosyl-diacylglycerol biosynthesis.</text>
</comment>
<dbReference type="GO" id="GO:0000287">
    <property type="term" value="F:magnesium ion binding"/>
    <property type="evidence" value="ECO:0007669"/>
    <property type="project" value="InterPro"/>
</dbReference>
<evidence type="ECO:0000256" key="7">
    <source>
        <dbReference type="ARBA" id="ARBA00022842"/>
    </source>
</evidence>
<dbReference type="PROSITE" id="PS00710">
    <property type="entry name" value="PGM_PMM"/>
    <property type="match status" value="1"/>
</dbReference>
<dbReference type="SUPFAM" id="SSF53738">
    <property type="entry name" value="Phosphoglucomutase, first 3 domains"/>
    <property type="match status" value="3"/>
</dbReference>
<keyword evidence="6 12" id="KW-0479">Metal-binding</keyword>
<dbReference type="AlphaFoldDB" id="A0A4R1MMF3"/>
<dbReference type="Gene3D" id="3.30.310.50">
    <property type="entry name" value="Alpha-D-phosphohexomutase, C-terminal domain"/>
    <property type="match status" value="1"/>
</dbReference>
<feature type="domain" description="Alpha-D-phosphohexomutase alpha/beta/alpha" evidence="15">
    <location>
        <begin position="324"/>
        <end position="443"/>
    </location>
</feature>